<dbReference type="InterPro" id="IPR005624">
    <property type="entry name" value="PduO/GlcC-like"/>
</dbReference>
<gene>
    <name evidence="1" type="ORF">ACFSCY_36445</name>
</gene>
<dbReference type="SUPFAM" id="SSF143744">
    <property type="entry name" value="GlcG-like"/>
    <property type="match status" value="1"/>
</dbReference>
<organism evidence="1 2">
    <name type="scientific">Pseudonocardia aurantiaca</name>
    <dbReference type="NCBI Taxonomy" id="75290"/>
    <lineage>
        <taxon>Bacteria</taxon>
        <taxon>Bacillati</taxon>
        <taxon>Actinomycetota</taxon>
        <taxon>Actinomycetes</taxon>
        <taxon>Pseudonocardiales</taxon>
        <taxon>Pseudonocardiaceae</taxon>
        <taxon>Pseudonocardia</taxon>
    </lineage>
</organism>
<dbReference type="PANTHER" id="PTHR34309">
    <property type="entry name" value="SLR1406 PROTEIN"/>
    <property type="match status" value="1"/>
</dbReference>
<name>A0ABW4FWI4_9PSEU</name>
<dbReference type="Proteomes" id="UP001597145">
    <property type="component" value="Unassembled WGS sequence"/>
</dbReference>
<dbReference type="EMBL" id="JBHUCP010000047">
    <property type="protein sequence ID" value="MFD1534918.1"/>
    <property type="molecule type" value="Genomic_DNA"/>
</dbReference>
<proteinExistence type="predicted"/>
<sequence length="144" mass="14296">MLSLGQASTMVDDALRQGAALGCAPLTVAALDPGGHLLVLKRQDGSAILRPQIAQAKAWGALGMGLGSRALAERAATAPAFYTALAALSEGRVVPVPGGVLVRDSEGAVLAAVGISGDNPANDEACAVFAIEHGGFVADPGQTP</sequence>
<dbReference type="RefSeq" id="WP_343982711.1">
    <property type="nucleotide sequence ID" value="NZ_BAAAJG010000015.1"/>
</dbReference>
<dbReference type="InterPro" id="IPR052517">
    <property type="entry name" value="GlcG_carb_metab_protein"/>
</dbReference>
<accession>A0ABW4FWI4</accession>
<keyword evidence="2" id="KW-1185">Reference proteome</keyword>
<dbReference type="Gene3D" id="3.30.450.150">
    <property type="entry name" value="Haem-degrading domain"/>
    <property type="match status" value="1"/>
</dbReference>
<dbReference type="Pfam" id="PF03928">
    <property type="entry name" value="HbpS-like"/>
    <property type="match status" value="1"/>
</dbReference>
<dbReference type="PANTHER" id="PTHR34309:SF10">
    <property type="entry name" value="SLR1406 PROTEIN"/>
    <property type="match status" value="1"/>
</dbReference>
<comment type="caution">
    <text evidence="1">The sequence shown here is derived from an EMBL/GenBank/DDBJ whole genome shotgun (WGS) entry which is preliminary data.</text>
</comment>
<reference evidence="2" key="1">
    <citation type="journal article" date="2019" name="Int. J. Syst. Evol. Microbiol.">
        <title>The Global Catalogue of Microorganisms (GCM) 10K type strain sequencing project: providing services to taxonomists for standard genome sequencing and annotation.</title>
        <authorList>
            <consortium name="The Broad Institute Genomics Platform"/>
            <consortium name="The Broad Institute Genome Sequencing Center for Infectious Disease"/>
            <person name="Wu L."/>
            <person name="Ma J."/>
        </authorList>
    </citation>
    <scope>NUCLEOTIDE SEQUENCE [LARGE SCALE GENOMIC DNA]</scope>
    <source>
        <strain evidence="2">JCM 12165</strain>
    </source>
</reference>
<protein>
    <submittedName>
        <fullName evidence="1">Heme-binding protein</fullName>
    </submittedName>
</protein>
<dbReference type="InterPro" id="IPR038084">
    <property type="entry name" value="PduO/GlcC-like_sf"/>
</dbReference>
<evidence type="ECO:0000313" key="2">
    <source>
        <dbReference type="Proteomes" id="UP001597145"/>
    </source>
</evidence>
<evidence type="ECO:0000313" key="1">
    <source>
        <dbReference type="EMBL" id="MFD1534918.1"/>
    </source>
</evidence>